<proteinExistence type="predicted"/>
<dbReference type="Proteomes" id="UP000236319">
    <property type="component" value="Unassembled WGS sequence"/>
</dbReference>
<gene>
    <name evidence="3" type="ORF">BOVATA_012220</name>
</gene>
<feature type="transmembrane region" description="Helical" evidence="2">
    <location>
        <begin position="1891"/>
        <end position="1914"/>
    </location>
</feature>
<accession>A0A2H6K9V3</accession>
<dbReference type="VEuPathDB" id="PiroplasmaDB:BOVATA_012220"/>
<protein>
    <submittedName>
        <fullName evidence="3">Uncharacterized protein</fullName>
    </submittedName>
</protein>
<dbReference type="GeneID" id="39873499"/>
<sequence length="1953" mass="219861">MIRHPKKLTDCPENLRESIDWLIQVKHGNGGDGKGLEELAKALKKLIGDAINNATESLEKRKKELECPKKYKGNESNCQYIGRLIKQAEESKNSGQPENPNKKLYEGYMKDCKVNYHNDSYYDDSTKKALKDIEKRQKTLKELKEKLEKFIGTKDGENPATKILENLCDGLQTFLGYNAISKGYDGSGIVYSDLDRLCDGVMSFLHGVLSGVKDDDNVITYNNYIKSSNNNDDLHTVLQHLHSSIGQGRSVFGPQVTAVSAWLGRYEGELGRKTREVTSQLASLKDSTIEGQKSKIRSTDKLPAQLTAWTQAVDAIDTAVKGIEREQLGALDLTLKERIEREMKPIKIVVDQLKKSAENKDLQELNNAAGEELEKLRGSVENKVTGRIITLRNALQDNFRDEIQEPIKQVKEKLDIKVEELTNWIKAAEDAVSKAKQQCDEIVKKLQGKAVSNEEREAITRAAQALKQRADDLRAKAYKAKGELTTQVKSALAQVIVMDRAVKYSLVQVKERLQSVIGQYVKDYVEEVQKKVKAIKGETGKEGLSGIRRKVMEYAARFKTDGTGDGSFGDIVQGWLEQILHSRPVIERVGEFATGRKLADTAEIFTYGERGITGLASNIVGELKSEIQEAIKAFEQHIEGLGTVTESEIEKHVDAVQQACNKFAQEVDQRMNTGSTSNIEGVINSAVRTSSTKKTFLLESITKLILTVLSTSARQVSTELYSFTDDDDGDYNLGKNVNAALKVATELDGAFTEAIKTLDPDEYSGATTFIPGSGQVELDANIQKTISEALEKQIGKEDSFGVQEKFALSHHFITYKKLVDASNLTGGQLIGDSTEGTFPPVIKKIEKEVNENAEHLENVEDGGDGKDPIKFNKETFTTMLESVKSCLEQFTQAVEKLVKDSPEKNSVHAYLEDLTNMLSEGADYKLNSALDTSHTVQGLQKIKDELNKIITNGSNTDSTTVEGIIKKAVEFQVTINNEADKAFKDIKQHLQQQVESATTIVTKKAQELYANRKQKELDALKKIVETQKTEIQKIIKHDTENGLKGLINSMKKHETWLTDIKTHLDSTTPNLGPIKDNGTKLQESTKALKEYLNALLKYIRGQVRTAEQPTEQSRHVSEFQDKLDNLLSHIQHKKHFDHIFRKYLDDLNESLNALSPSNFHGFHNPLLLDALSAGMKKFTEQLSRAYVNRYSGKIPTEKWVMQEQKLIDGTSKNVTVLSTEGRNCAKVCLTILERVSYDLRILRGACQSGKNANSKQIRLHDPDRKNQKVKNDLGHWFSDRGFSVSEFDKQDGELRNNSQCIGNYIRNNLLLKKHISDLKKEPYYLVKDEDADKEKKDQHGVVKTLVTYFRTYYSVCHLEHIPSAKAPSNIYQMLHWMLGLYYNPMRDPLYTFTKELFEKPKHLKDRKYSEIEEKDLSLDATTKITPNTLKDTLREVCLYSEDVLIALQGHGHAEGRYACDFYTNADKLLYPTSGGACFDMLVDISFRVYNQLRFVYKQCNNGPKSGGWNDCWYGQGVAGSNWQCNTDQCPNQLGNQPCNQKCDQTGDKHPKCGVKSPLQSYLEDGLPGFLPHTFTSPGCKLTCTVSNHFGKRCLTPMGFADIGIAASHTKNGTYLKEALFHLCDRPDSHLRNLCNMVNCLLPSAPKTLGDVFAFYHKFLENWSKNGEHKKQAFDDAVNKAYFKALYTKLDPSTILNSSTHETNGNNNHETGDLFTLINCNPSKTGTVPCAQYLQSLTSDIRRTFSDKRSGIYLSWIVYTTETFYDLLKKLYDECCKKCDTEGSRCYDKCCTENCEVSDIYSQSEKQAAIQDAKHNKTCNSIVKCQNMHPTLYTYGFTFGSPHELSGSYDQKTRRTCRDFCEALKKVIGEGCVLVKLIEDIDEFIWAIREKFSYLLLALWSLSLLYLLHITVVRLDVLRIRSHLRSPSSHRIAAQSLLAAARVKALANIKYFST</sequence>
<keyword evidence="2" id="KW-0472">Membrane</keyword>
<evidence type="ECO:0000256" key="2">
    <source>
        <dbReference type="SAM" id="Phobius"/>
    </source>
</evidence>
<evidence type="ECO:0000313" key="4">
    <source>
        <dbReference type="Proteomes" id="UP000236319"/>
    </source>
</evidence>
<keyword evidence="2" id="KW-0812">Transmembrane</keyword>
<keyword evidence="1" id="KW-0175">Coiled coil</keyword>
<feature type="coiled-coil region" evidence="1">
    <location>
        <begin position="126"/>
        <end position="153"/>
    </location>
</feature>
<dbReference type="EMBL" id="BDSA01000001">
    <property type="protein sequence ID" value="GBE59729.1"/>
    <property type="molecule type" value="Genomic_DNA"/>
</dbReference>
<keyword evidence="4" id="KW-1185">Reference proteome</keyword>
<evidence type="ECO:0000313" key="3">
    <source>
        <dbReference type="EMBL" id="GBE59729.1"/>
    </source>
</evidence>
<feature type="coiled-coil region" evidence="1">
    <location>
        <begin position="418"/>
        <end position="483"/>
    </location>
</feature>
<evidence type="ECO:0000256" key="1">
    <source>
        <dbReference type="SAM" id="Coils"/>
    </source>
</evidence>
<reference evidence="3 4" key="1">
    <citation type="journal article" date="2017" name="BMC Genomics">
        <title>Whole-genome assembly of Babesia ovata and comparative genomics between closely related pathogens.</title>
        <authorList>
            <person name="Yamagishi J."/>
            <person name="Asada M."/>
            <person name="Hakimi H."/>
            <person name="Tanaka T.Q."/>
            <person name="Sugimoto C."/>
            <person name="Kawazu S."/>
        </authorList>
    </citation>
    <scope>NUCLEOTIDE SEQUENCE [LARGE SCALE GENOMIC DNA]</scope>
    <source>
        <strain evidence="3 4">Miyake</strain>
    </source>
</reference>
<keyword evidence="2" id="KW-1133">Transmembrane helix</keyword>
<organism evidence="3 4">
    <name type="scientific">Babesia ovata</name>
    <dbReference type="NCBI Taxonomy" id="189622"/>
    <lineage>
        <taxon>Eukaryota</taxon>
        <taxon>Sar</taxon>
        <taxon>Alveolata</taxon>
        <taxon>Apicomplexa</taxon>
        <taxon>Aconoidasida</taxon>
        <taxon>Piroplasmida</taxon>
        <taxon>Babesiidae</taxon>
        <taxon>Babesia</taxon>
    </lineage>
</organism>
<name>A0A2H6K9V3_9APIC</name>
<dbReference type="RefSeq" id="XP_028865972.1">
    <property type="nucleotide sequence ID" value="XM_029010139.1"/>
</dbReference>
<comment type="caution">
    <text evidence="3">The sequence shown here is derived from an EMBL/GenBank/DDBJ whole genome shotgun (WGS) entry which is preliminary data.</text>
</comment>